<dbReference type="InterPro" id="IPR046462">
    <property type="entry name" value="TerL_nuclease"/>
</dbReference>
<dbReference type="InterPro" id="IPR027417">
    <property type="entry name" value="P-loop_NTPase"/>
</dbReference>
<name>A0A8S5QSX3_9CAUD</name>
<dbReference type="GO" id="GO:0004519">
    <property type="term" value="F:endonuclease activity"/>
    <property type="evidence" value="ECO:0007669"/>
    <property type="project" value="InterPro"/>
</dbReference>
<accession>A0A8S5QSX3</accession>
<dbReference type="Pfam" id="PF20441">
    <property type="entry name" value="TerL_nuclease"/>
    <property type="match status" value="1"/>
</dbReference>
<dbReference type="EMBL" id="BK015717">
    <property type="protein sequence ID" value="DAE21756.1"/>
    <property type="molecule type" value="Genomic_DNA"/>
</dbReference>
<reference evidence="3" key="1">
    <citation type="journal article" date="2021" name="Proc. Natl. Acad. Sci. U.S.A.">
        <title>A Catalog of Tens of Thousands of Viruses from Human Metagenomes Reveals Hidden Associations with Chronic Diseases.</title>
        <authorList>
            <person name="Tisza M.J."/>
            <person name="Buck C.B."/>
        </authorList>
    </citation>
    <scope>NUCLEOTIDE SEQUENCE</scope>
    <source>
        <strain evidence="3">Ct2773</strain>
    </source>
</reference>
<dbReference type="Gene3D" id="3.40.50.300">
    <property type="entry name" value="P-loop containing nucleotide triphosphate hydrolases"/>
    <property type="match status" value="1"/>
</dbReference>
<dbReference type="InterPro" id="IPR005021">
    <property type="entry name" value="Terminase_largesu-like"/>
</dbReference>
<evidence type="ECO:0000313" key="3">
    <source>
        <dbReference type="EMBL" id="DAE21756.1"/>
    </source>
</evidence>
<feature type="domain" description="Terminase large subunit-like ATPase" evidence="1">
    <location>
        <begin position="88"/>
        <end position="258"/>
    </location>
</feature>
<feature type="domain" description="Terminase large subunit-like endonuclease" evidence="2">
    <location>
        <begin position="266"/>
        <end position="546"/>
    </location>
</feature>
<evidence type="ECO:0000259" key="2">
    <source>
        <dbReference type="Pfam" id="PF20441"/>
    </source>
</evidence>
<dbReference type="InterPro" id="IPR046461">
    <property type="entry name" value="TerL_ATPase"/>
</dbReference>
<dbReference type="Pfam" id="PF03354">
    <property type="entry name" value="TerL_ATPase"/>
    <property type="match status" value="1"/>
</dbReference>
<dbReference type="PANTHER" id="PTHR41287:SF1">
    <property type="entry name" value="PROTEIN YMFN"/>
    <property type="match status" value="1"/>
</dbReference>
<sequence>MVTAMARNRGYEYCERTIDAATTPKYVKKQMRLWMDVCEGKSDKYIVSAEKIHQVESILKLLVMPKGLKAGQTLYECTTGYQWLLYIAVLCTVYRDNPEKRRYEIGLLEISRKNFKTYAIATIFIILMLTEPRFAEFFSVAPDGALSRQIREAISQTLRSSPLVYEYKGNKRFKILRDCITFRPKSSTYVPLSYSTSRMDGRLPSAFCADEVGALPTSYAIEAMKSGQLNILNKLGFIISTKYPTIDNPLEDEVAYAKKVLDGITEDDTLFALLYEPDDTKDWMTDDLVMRQANPVSLEIPEIWEDLRKKRAYAIAVESARENFLTKHCNIIYQGQGTETFIDTADVQACKVADIDWKGRVVYLGLDLSETNDNTAVAMVAADDDGNILADVFAFVPEGRIPEKNAYEKIDYGEFIRAGKCIACGDRVIDYKVVEDFILGIEEKYGVQVQAIGYDRWNALSTAQKLEGAGYNTVEIRQHSSVLHPPTKLLKEKIFSGEFEYTDNKLLEINFQNARCSYDTNKNMYVHKKKSKGKVDMVVSLINAVYLLQQDVVFNQMPDFTVQVI</sequence>
<dbReference type="Gene3D" id="3.30.420.240">
    <property type="match status" value="1"/>
</dbReference>
<protein>
    <submittedName>
        <fullName evidence="3">Large Terminase</fullName>
    </submittedName>
</protein>
<proteinExistence type="predicted"/>
<evidence type="ECO:0000259" key="1">
    <source>
        <dbReference type="Pfam" id="PF03354"/>
    </source>
</evidence>
<organism evidence="3">
    <name type="scientific">Siphoviridae sp. ct2773</name>
    <dbReference type="NCBI Taxonomy" id="2826275"/>
    <lineage>
        <taxon>Viruses</taxon>
        <taxon>Duplodnaviria</taxon>
        <taxon>Heunggongvirae</taxon>
        <taxon>Uroviricota</taxon>
        <taxon>Caudoviricetes</taxon>
    </lineage>
</organism>
<dbReference type="PANTHER" id="PTHR41287">
    <property type="match status" value="1"/>
</dbReference>